<dbReference type="InterPro" id="IPR015866">
    <property type="entry name" value="Ser-tRNA-synth_1_N"/>
</dbReference>
<evidence type="ECO:0000256" key="2">
    <source>
        <dbReference type="ARBA" id="ARBA00005045"/>
    </source>
</evidence>
<evidence type="ECO:0000256" key="9">
    <source>
        <dbReference type="ARBA" id="ARBA00022917"/>
    </source>
</evidence>
<evidence type="ECO:0000256" key="4">
    <source>
        <dbReference type="ARBA" id="ARBA00012840"/>
    </source>
</evidence>
<accession>A0A2M7GXP4</accession>
<keyword evidence="8 16" id="KW-0067">ATP-binding</keyword>
<evidence type="ECO:0000259" key="18">
    <source>
        <dbReference type="PROSITE" id="PS50862"/>
    </source>
</evidence>
<dbReference type="SUPFAM" id="SSF46589">
    <property type="entry name" value="tRNA-binding arm"/>
    <property type="match status" value="1"/>
</dbReference>
<dbReference type="InterPro" id="IPR002317">
    <property type="entry name" value="Ser-tRNA-ligase_type_1"/>
</dbReference>
<dbReference type="GO" id="GO:0005524">
    <property type="term" value="F:ATP binding"/>
    <property type="evidence" value="ECO:0007669"/>
    <property type="project" value="UniProtKB-KW"/>
</dbReference>
<sequence length="409" mass="47105">MLSLKFIRENPERVKKAIKSKVLEIDLEKLLSLDREQRALLQKSESLREEKNKASAEIAQRKKEKKASASLIEQMKRVAEKIKEISSSLDEKEKELNNFLLLLPNVPHSSVPPEKNLIVSTIGKIPEFDFEVLPHWEIGKRLDILDFKTASRMTGAAFPLYKGLGAKLERALINFMLDTHQKQGYQEISPPFIVNRASMKNCGQLPWLEEDMYHLQKDDFFLIPTAEVPLTNIHQDEILPEEQLPIYYTAYSPCFRREAGAYGRQTKGLLRVHQFDKVELLKLTKPETSYEELEKLRENAEKILQLLKLPYRVVLLSSKELSFAGAKCYDLEVWAPAQKQYLEVSSCSNFEDFQARRAKIRYHSQKGTFFVHTLNGSGIALPRTVVAILENYQQKDGSVIVPEVLRPYL</sequence>
<dbReference type="InterPro" id="IPR010978">
    <property type="entry name" value="tRNA-bd_arm"/>
</dbReference>
<feature type="binding site" evidence="15">
    <location>
        <position position="375"/>
    </location>
    <ligand>
        <name>L-serine</name>
        <dbReference type="ChEBI" id="CHEBI:33384"/>
    </ligand>
</feature>
<dbReference type="PRINTS" id="PR00981">
    <property type="entry name" value="TRNASYNTHSER"/>
</dbReference>
<dbReference type="PIRSF" id="PIRSF001529">
    <property type="entry name" value="Ser-tRNA-synth_IIa"/>
    <property type="match status" value="1"/>
</dbReference>
<comment type="catalytic activity">
    <reaction evidence="13">
        <text>tRNA(Ser) + L-serine + ATP = L-seryl-tRNA(Ser) + AMP + diphosphate + H(+)</text>
        <dbReference type="Rhea" id="RHEA:12292"/>
        <dbReference type="Rhea" id="RHEA-COMP:9669"/>
        <dbReference type="Rhea" id="RHEA-COMP:9703"/>
        <dbReference type="ChEBI" id="CHEBI:15378"/>
        <dbReference type="ChEBI" id="CHEBI:30616"/>
        <dbReference type="ChEBI" id="CHEBI:33019"/>
        <dbReference type="ChEBI" id="CHEBI:33384"/>
        <dbReference type="ChEBI" id="CHEBI:78442"/>
        <dbReference type="ChEBI" id="CHEBI:78533"/>
        <dbReference type="ChEBI" id="CHEBI:456215"/>
        <dbReference type="EC" id="6.1.1.11"/>
    </reaction>
</comment>
<dbReference type="AlphaFoldDB" id="A0A2M7GXP4"/>
<keyword evidence="17" id="KW-0175">Coiled coil</keyword>
<dbReference type="GO" id="GO:0005737">
    <property type="term" value="C:cytoplasm"/>
    <property type="evidence" value="ECO:0007669"/>
    <property type="project" value="UniProtKB-SubCell"/>
</dbReference>
<comment type="similarity">
    <text evidence="3">Belongs to the class-II aminoacyl-tRNA synthetase family. Type-1 seryl-tRNA synthetase subfamily.</text>
</comment>
<evidence type="ECO:0000256" key="14">
    <source>
        <dbReference type="NCBIfam" id="TIGR00414"/>
    </source>
</evidence>
<evidence type="ECO:0000256" key="15">
    <source>
        <dbReference type="PIRSR" id="PIRSR001529-1"/>
    </source>
</evidence>
<feature type="binding site" evidence="15">
    <location>
        <position position="256"/>
    </location>
    <ligand>
        <name>L-serine</name>
        <dbReference type="ChEBI" id="CHEBI:33384"/>
    </ligand>
</feature>
<proteinExistence type="inferred from homology"/>
<feature type="domain" description="Aminoacyl-transfer RNA synthetases class-II family profile" evidence="18">
    <location>
        <begin position="167"/>
        <end position="402"/>
    </location>
</feature>
<dbReference type="HAMAP" id="MF_00176">
    <property type="entry name" value="Ser_tRNA_synth_type1"/>
    <property type="match status" value="1"/>
</dbReference>
<feature type="binding site" evidence="16">
    <location>
        <begin position="272"/>
        <end position="275"/>
    </location>
    <ligand>
        <name>ATP</name>
        <dbReference type="ChEBI" id="CHEBI:30616"/>
    </ligand>
</feature>
<dbReference type="PANTHER" id="PTHR43697:SF1">
    <property type="entry name" value="SERINE--TRNA LIGASE"/>
    <property type="match status" value="1"/>
</dbReference>
<dbReference type="NCBIfam" id="TIGR00414">
    <property type="entry name" value="serS"/>
    <property type="match status" value="1"/>
</dbReference>
<feature type="binding site" evidence="16">
    <location>
        <begin position="343"/>
        <end position="346"/>
    </location>
    <ligand>
        <name>ATP</name>
        <dbReference type="ChEBI" id="CHEBI:30616"/>
    </ligand>
</feature>
<dbReference type="InterPro" id="IPR006195">
    <property type="entry name" value="aa-tRNA-synth_II"/>
</dbReference>
<name>A0A2M7GXP4_9BACT</name>
<evidence type="ECO:0000256" key="8">
    <source>
        <dbReference type="ARBA" id="ARBA00022840"/>
    </source>
</evidence>
<dbReference type="EMBL" id="PFFY01000266">
    <property type="protein sequence ID" value="PIW32549.1"/>
    <property type="molecule type" value="Genomic_DNA"/>
</dbReference>
<evidence type="ECO:0000256" key="7">
    <source>
        <dbReference type="ARBA" id="ARBA00022741"/>
    </source>
</evidence>
<organism evidence="19 20">
    <name type="scientific">bacterium (Candidatus Ratteibacteria) CG15_BIG_FIL_POST_REV_8_21_14_020_41_12</name>
    <dbReference type="NCBI Taxonomy" id="2014291"/>
    <lineage>
        <taxon>Bacteria</taxon>
        <taxon>Candidatus Ratteibacteria</taxon>
    </lineage>
</organism>
<dbReference type="InterPro" id="IPR045864">
    <property type="entry name" value="aa-tRNA-synth_II/BPL/LPL"/>
</dbReference>
<evidence type="ECO:0000313" key="20">
    <source>
        <dbReference type="Proteomes" id="UP000230025"/>
    </source>
</evidence>
<dbReference type="InterPro" id="IPR042103">
    <property type="entry name" value="SerRS_1_N_sf"/>
</dbReference>
<dbReference type="Proteomes" id="UP000230025">
    <property type="component" value="Unassembled WGS sequence"/>
</dbReference>
<feature type="binding site" evidence="15">
    <location>
        <position position="225"/>
    </location>
    <ligand>
        <name>L-serine</name>
        <dbReference type="ChEBI" id="CHEBI:33384"/>
    </ligand>
</feature>
<evidence type="ECO:0000256" key="17">
    <source>
        <dbReference type="SAM" id="Coils"/>
    </source>
</evidence>
<evidence type="ECO:0000256" key="1">
    <source>
        <dbReference type="ARBA" id="ARBA00004496"/>
    </source>
</evidence>
<evidence type="ECO:0000256" key="6">
    <source>
        <dbReference type="ARBA" id="ARBA00022598"/>
    </source>
</evidence>
<keyword evidence="6 19" id="KW-0436">Ligase</keyword>
<comment type="caution">
    <text evidence="19">The sequence shown here is derived from an EMBL/GenBank/DDBJ whole genome shotgun (WGS) entry which is preliminary data.</text>
</comment>
<evidence type="ECO:0000256" key="13">
    <source>
        <dbReference type="ARBA" id="ARBA00048823"/>
    </source>
</evidence>
<comment type="catalytic activity">
    <reaction evidence="12">
        <text>tRNA(Sec) + L-serine + ATP = L-seryl-tRNA(Sec) + AMP + diphosphate + H(+)</text>
        <dbReference type="Rhea" id="RHEA:42580"/>
        <dbReference type="Rhea" id="RHEA-COMP:9742"/>
        <dbReference type="Rhea" id="RHEA-COMP:10128"/>
        <dbReference type="ChEBI" id="CHEBI:15378"/>
        <dbReference type="ChEBI" id="CHEBI:30616"/>
        <dbReference type="ChEBI" id="CHEBI:33019"/>
        <dbReference type="ChEBI" id="CHEBI:33384"/>
        <dbReference type="ChEBI" id="CHEBI:78442"/>
        <dbReference type="ChEBI" id="CHEBI:78533"/>
        <dbReference type="ChEBI" id="CHEBI:456215"/>
        <dbReference type="EC" id="6.1.1.11"/>
    </reaction>
</comment>
<feature type="binding site" evidence="16">
    <location>
        <begin position="256"/>
        <end position="258"/>
    </location>
    <ligand>
        <name>ATP</name>
        <dbReference type="ChEBI" id="CHEBI:30616"/>
    </ligand>
</feature>
<dbReference type="EC" id="6.1.1.11" evidence="4 14"/>
<evidence type="ECO:0000256" key="12">
    <source>
        <dbReference type="ARBA" id="ARBA00047929"/>
    </source>
</evidence>
<dbReference type="GO" id="GO:0004828">
    <property type="term" value="F:serine-tRNA ligase activity"/>
    <property type="evidence" value="ECO:0007669"/>
    <property type="project" value="UniProtKB-UniRule"/>
</dbReference>
<dbReference type="PANTHER" id="PTHR43697">
    <property type="entry name" value="SERYL-TRNA SYNTHETASE"/>
    <property type="match status" value="1"/>
</dbReference>
<protein>
    <recommendedName>
        <fullName evidence="11 14">Serine--tRNA ligase</fullName>
        <ecNumber evidence="4 14">6.1.1.11</ecNumber>
    </recommendedName>
</protein>
<evidence type="ECO:0000256" key="5">
    <source>
        <dbReference type="ARBA" id="ARBA00022490"/>
    </source>
</evidence>
<dbReference type="Pfam" id="PF02403">
    <property type="entry name" value="Seryl_tRNA_N"/>
    <property type="match status" value="1"/>
</dbReference>
<keyword evidence="10" id="KW-0030">Aminoacyl-tRNA synthetase</keyword>
<dbReference type="GO" id="GO:0006434">
    <property type="term" value="P:seryl-tRNA aminoacylation"/>
    <property type="evidence" value="ECO:0007669"/>
    <property type="project" value="UniProtKB-UniRule"/>
</dbReference>
<feature type="non-terminal residue" evidence="19">
    <location>
        <position position="409"/>
    </location>
</feature>
<reference evidence="20" key="1">
    <citation type="submission" date="2017-09" db="EMBL/GenBank/DDBJ databases">
        <title>Depth-based differentiation of microbial function through sediment-hosted aquifers and enrichment of novel symbionts in the deep terrestrial subsurface.</title>
        <authorList>
            <person name="Probst A.J."/>
            <person name="Ladd B."/>
            <person name="Jarett J.K."/>
            <person name="Geller-Mcgrath D.E."/>
            <person name="Sieber C.M.K."/>
            <person name="Emerson J.B."/>
            <person name="Anantharaman K."/>
            <person name="Thomas B.C."/>
            <person name="Malmstrom R."/>
            <person name="Stieglmeier M."/>
            <person name="Klingl A."/>
            <person name="Woyke T."/>
            <person name="Ryan C.M."/>
            <person name="Banfield J.F."/>
        </authorList>
    </citation>
    <scope>NUCLEOTIDE SEQUENCE [LARGE SCALE GENOMIC DNA]</scope>
</reference>
<feature type="binding site" evidence="15">
    <location>
        <position position="279"/>
    </location>
    <ligand>
        <name>L-serine</name>
        <dbReference type="ChEBI" id="CHEBI:33384"/>
    </ligand>
</feature>
<evidence type="ECO:0000256" key="16">
    <source>
        <dbReference type="PIRSR" id="PIRSR001529-2"/>
    </source>
</evidence>
<dbReference type="InterPro" id="IPR002314">
    <property type="entry name" value="aa-tRNA-synt_IIb"/>
</dbReference>
<evidence type="ECO:0000313" key="19">
    <source>
        <dbReference type="EMBL" id="PIW32549.1"/>
    </source>
</evidence>
<evidence type="ECO:0000256" key="3">
    <source>
        <dbReference type="ARBA" id="ARBA00010728"/>
    </source>
</evidence>
<feature type="coiled-coil region" evidence="17">
    <location>
        <begin position="30"/>
        <end position="95"/>
    </location>
</feature>
<gene>
    <name evidence="19" type="ORF">COW28_05805</name>
</gene>
<dbReference type="SUPFAM" id="SSF55681">
    <property type="entry name" value="Class II aaRS and biotin synthetases"/>
    <property type="match status" value="1"/>
</dbReference>
<dbReference type="PROSITE" id="PS50862">
    <property type="entry name" value="AA_TRNA_LIGASE_II"/>
    <property type="match status" value="1"/>
</dbReference>
<dbReference type="Gene3D" id="3.30.930.10">
    <property type="entry name" value="Bira Bifunctional Protein, Domain 2"/>
    <property type="match status" value="1"/>
</dbReference>
<comment type="subcellular location">
    <subcellularLocation>
        <location evidence="1">Cytoplasm</location>
    </subcellularLocation>
</comment>
<comment type="pathway">
    <text evidence="2">Aminoacyl-tRNA biosynthesis; selenocysteinyl-tRNA(Sec) biosynthesis; L-seryl-tRNA(Sec) from L-serine and tRNA(Sec): step 1/1.</text>
</comment>
<evidence type="ECO:0000256" key="11">
    <source>
        <dbReference type="ARBA" id="ARBA00039158"/>
    </source>
</evidence>
<dbReference type="CDD" id="cd00770">
    <property type="entry name" value="SerRS_core"/>
    <property type="match status" value="1"/>
</dbReference>
<dbReference type="InterPro" id="IPR033729">
    <property type="entry name" value="SerRS_core"/>
</dbReference>
<keyword evidence="5" id="KW-0963">Cytoplasm</keyword>
<keyword evidence="7" id="KW-0547">Nucleotide-binding</keyword>
<keyword evidence="9" id="KW-0648">Protein biosynthesis</keyword>
<dbReference type="Gene3D" id="1.10.287.40">
    <property type="entry name" value="Serine-tRNA synthetase, tRNA binding domain"/>
    <property type="match status" value="1"/>
</dbReference>
<dbReference type="Pfam" id="PF00587">
    <property type="entry name" value="tRNA-synt_2b"/>
    <property type="match status" value="1"/>
</dbReference>
<evidence type="ECO:0000256" key="10">
    <source>
        <dbReference type="ARBA" id="ARBA00023146"/>
    </source>
</evidence>